<dbReference type="Pfam" id="PF20085">
    <property type="entry name" value="TGL"/>
    <property type="match status" value="1"/>
</dbReference>
<dbReference type="AlphaFoldDB" id="A0A1G7F3Q2"/>
<dbReference type="GO" id="GO:0003810">
    <property type="term" value="F:protein-glutamine gamma-glutamyltransferase activity"/>
    <property type="evidence" value="ECO:0007669"/>
    <property type="project" value="InterPro"/>
</dbReference>
<proteinExistence type="predicted"/>
<dbReference type="InterPro" id="IPR020916">
    <property type="entry name" value="Gln_gamma-glutamylTfrase_bac"/>
</dbReference>
<evidence type="ECO:0000256" key="2">
    <source>
        <dbReference type="ARBA" id="ARBA00022969"/>
    </source>
</evidence>
<accession>A0A1G7F3Q2</accession>
<dbReference type="STRING" id="670482.SAMN04488542_101456"/>
<evidence type="ECO:0000313" key="4">
    <source>
        <dbReference type="Proteomes" id="UP000198972"/>
    </source>
</evidence>
<name>A0A1G7F3Q2_9BACL</name>
<dbReference type="EMBL" id="FNBG01000001">
    <property type="protein sequence ID" value="SDE70593.1"/>
    <property type="molecule type" value="Genomic_DNA"/>
</dbReference>
<reference evidence="3 4" key="1">
    <citation type="submission" date="2016-10" db="EMBL/GenBank/DDBJ databases">
        <authorList>
            <person name="de Groot N.N."/>
        </authorList>
    </citation>
    <scope>NUCLEOTIDE SEQUENCE [LARGE SCALE GENOMIC DNA]</scope>
    <source>
        <strain evidence="3 4">DSM 28129</strain>
    </source>
</reference>
<protein>
    <submittedName>
        <fullName evidence="3">Protein-glutamine gamma-glutamyltransferase</fullName>
    </submittedName>
</protein>
<dbReference type="GO" id="GO:0030435">
    <property type="term" value="P:sporulation resulting in formation of a cellular spore"/>
    <property type="evidence" value="ECO:0007669"/>
    <property type="project" value="UniProtKB-KW"/>
</dbReference>
<evidence type="ECO:0000313" key="3">
    <source>
        <dbReference type="EMBL" id="SDE70593.1"/>
    </source>
</evidence>
<keyword evidence="4" id="KW-1185">Reference proteome</keyword>
<gene>
    <name evidence="3" type="ORF">SAMN04488542_101456</name>
</gene>
<evidence type="ECO:0000256" key="1">
    <source>
        <dbReference type="ARBA" id="ARBA00022679"/>
    </source>
</evidence>
<keyword evidence="2" id="KW-0749">Sporulation</keyword>
<dbReference type="Proteomes" id="UP000198972">
    <property type="component" value="Unassembled WGS sequence"/>
</dbReference>
<keyword evidence="1 3" id="KW-0808">Transferase</keyword>
<organism evidence="3 4">
    <name type="scientific">Fontibacillus panacisegetis</name>
    <dbReference type="NCBI Taxonomy" id="670482"/>
    <lineage>
        <taxon>Bacteria</taxon>
        <taxon>Bacillati</taxon>
        <taxon>Bacillota</taxon>
        <taxon>Bacilli</taxon>
        <taxon>Bacillales</taxon>
        <taxon>Paenibacillaceae</taxon>
        <taxon>Fontibacillus</taxon>
    </lineage>
</organism>
<sequence>MAAAEALSQSGLQFATFSEAKCNELYWNLTESGGFRIRSDTTPAAGIRDIFTNGRKYATECATATLIVIYKAVLDSINEAVFNSLYSDLLLYDWHPDDHLPLIGRTGIHNSYPGDLLYFKNPDFNPETPEWRGENVIKIDDNLYYGHPFGIVTAERIISGLNRNRRPGSFRSAYLTDDIITPDYLYLSQFAPDMRTNIFARIGVQYFVVPLPKS</sequence>